<sequence>MSNLRKYQNPFSTSRNDNNYLSSGRNDNNSQVAHSGNSDVDVIVEVNTMPIAYAMLCSLYATKQLSLTEFEDAIKNLKSLVDEDRVNNDNDPNTAKIYHVE</sequence>
<gene>
    <name evidence="2" type="ORF">CHI12_02165</name>
</gene>
<organism evidence="2 3">
    <name type="scientific">Terribacillus saccharophilus</name>
    <dbReference type="NCBI Taxonomy" id="361277"/>
    <lineage>
        <taxon>Bacteria</taxon>
        <taxon>Bacillati</taxon>
        <taxon>Bacillota</taxon>
        <taxon>Bacilli</taxon>
        <taxon>Bacillales</taxon>
        <taxon>Bacillaceae</taxon>
        <taxon>Terribacillus</taxon>
    </lineage>
</organism>
<feature type="region of interest" description="Disordered" evidence="1">
    <location>
        <begin position="1"/>
        <end position="35"/>
    </location>
</feature>
<protein>
    <submittedName>
        <fullName evidence="2">Uncharacterized protein</fullName>
    </submittedName>
</protein>
<reference evidence="2 3" key="1">
    <citation type="submission" date="2017-07" db="EMBL/GenBank/DDBJ databases">
        <title>Isolation and whole genome analysis of endospore-forming bacteria from heroin.</title>
        <authorList>
            <person name="Kalinowski J."/>
            <person name="Ahrens B."/>
            <person name="Al-Dilaimi A."/>
            <person name="Winkler A."/>
            <person name="Wibberg D."/>
            <person name="Schleenbecker U."/>
            <person name="Ruckert C."/>
            <person name="Wolfel R."/>
            <person name="Grass G."/>
        </authorList>
    </citation>
    <scope>NUCLEOTIDE SEQUENCE [LARGE SCALE GENOMIC DNA]</scope>
    <source>
        <strain evidence="2 3">7509</strain>
    </source>
</reference>
<proteinExistence type="predicted"/>
<comment type="caution">
    <text evidence="2">The sequence shown here is derived from an EMBL/GenBank/DDBJ whole genome shotgun (WGS) entry which is preliminary data.</text>
</comment>
<accession>A0A268HGX1</accession>
<name>A0A268HGX1_9BACI</name>
<evidence type="ECO:0000256" key="1">
    <source>
        <dbReference type="SAM" id="MobiDB-lite"/>
    </source>
</evidence>
<dbReference type="EMBL" id="NPBH01000010">
    <property type="protein sequence ID" value="PAE09118.1"/>
    <property type="molecule type" value="Genomic_DNA"/>
</dbReference>
<evidence type="ECO:0000313" key="2">
    <source>
        <dbReference type="EMBL" id="PAE09118.1"/>
    </source>
</evidence>
<dbReference type="AlphaFoldDB" id="A0A268HGX1"/>
<dbReference type="Proteomes" id="UP000216475">
    <property type="component" value="Unassembled WGS sequence"/>
</dbReference>
<evidence type="ECO:0000313" key="3">
    <source>
        <dbReference type="Proteomes" id="UP000216475"/>
    </source>
</evidence>
<dbReference type="RefSeq" id="WP_095268507.1">
    <property type="nucleotide sequence ID" value="NZ_NPBH01000010.1"/>
</dbReference>